<feature type="domain" description="ABC-type uncharacterised transport system" evidence="3">
    <location>
        <begin position="321"/>
        <end position="622"/>
    </location>
</feature>
<accession>A0A2S4JRB1</accession>
<feature type="domain" description="DUF7088" evidence="4">
    <location>
        <begin position="74"/>
        <end position="175"/>
    </location>
</feature>
<feature type="transmembrane region" description="Helical" evidence="2">
    <location>
        <begin position="46"/>
        <end position="67"/>
    </location>
</feature>
<dbReference type="EMBL" id="LPWH01000063">
    <property type="protein sequence ID" value="POR02010.1"/>
    <property type="molecule type" value="Genomic_DNA"/>
</dbReference>
<comment type="caution">
    <text evidence="5">The sequence shown here is derived from an EMBL/GenBank/DDBJ whole genome shotgun (WGS) entry which is preliminary data.</text>
</comment>
<proteinExistence type="predicted"/>
<evidence type="ECO:0000313" key="6">
    <source>
        <dbReference type="Proteomes" id="UP000237350"/>
    </source>
</evidence>
<dbReference type="InterPro" id="IPR019196">
    <property type="entry name" value="ABC_transp_unknown"/>
</dbReference>
<evidence type="ECO:0000313" key="5">
    <source>
        <dbReference type="EMBL" id="POR02010.1"/>
    </source>
</evidence>
<dbReference type="RefSeq" id="WP_103680106.1">
    <property type="nucleotide sequence ID" value="NZ_LPWH01000063.1"/>
</dbReference>
<feature type="region of interest" description="Disordered" evidence="1">
    <location>
        <begin position="1"/>
        <end position="38"/>
    </location>
</feature>
<keyword evidence="2" id="KW-1133">Transmembrane helix</keyword>
<reference evidence="6" key="1">
    <citation type="submission" date="2015-12" db="EMBL/GenBank/DDBJ databases">
        <authorList>
            <person name="Lodha T.D."/>
            <person name="Chintalapati S."/>
            <person name="Chintalapati V.R."/>
            <person name="Sravanthi T."/>
        </authorList>
    </citation>
    <scope>NUCLEOTIDE SEQUENCE [LARGE SCALE GENOMIC DNA]</scope>
    <source>
        <strain evidence="6">JC133</strain>
    </source>
</reference>
<evidence type="ECO:0000259" key="4">
    <source>
        <dbReference type="Pfam" id="PF23357"/>
    </source>
</evidence>
<keyword evidence="2" id="KW-0812">Transmembrane</keyword>
<name>A0A2S4JRB1_9SPIO</name>
<keyword evidence="6" id="KW-1185">Reference proteome</keyword>
<organism evidence="5 6">
    <name type="scientific">Alkalispirochaeta sphaeroplastigenens</name>
    <dbReference type="NCBI Taxonomy" id="1187066"/>
    <lineage>
        <taxon>Bacteria</taxon>
        <taxon>Pseudomonadati</taxon>
        <taxon>Spirochaetota</taxon>
        <taxon>Spirochaetia</taxon>
        <taxon>Spirochaetales</taxon>
        <taxon>Spirochaetaceae</taxon>
        <taxon>Alkalispirochaeta</taxon>
    </lineage>
</organism>
<evidence type="ECO:0000259" key="3">
    <source>
        <dbReference type="Pfam" id="PF09822"/>
    </source>
</evidence>
<feature type="transmembrane region" description="Helical" evidence="2">
    <location>
        <begin position="655"/>
        <end position="675"/>
    </location>
</feature>
<dbReference type="OrthoDB" id="9794512at2"/>
<evidence type="ECO:0000256" key="1">
    <source>
        <dbReference type="SAM" id="MobiDB-lite"/>
    </source>
</evidence>
<keyword evidence="2" id="KW-0472">Membrane</keyword>
<dbReference type="Proteomes" id="UP000237350">
    <property type="component" value="Unassembled WGS sequence"/>
</dbReference>
<dbReference type="AlphaFoldDB" id="A0A2S4JRB1"/>
<sequence>MKSTNRNETAQNAADKSKRGRNGTSRKGPSRNAATLGGSRKRTTTINLVLIVAILVALNLVSSRAFLRIDLTSDGAYSLSALSRETLARAEDPLRVRVFYTDGVPPPYSGVRQYLLDLLREYQTLGGRAFSYDVVDLSSSEGRAAAREYGLEQVEIQEVRSDEFQSRAVFLGAVVLYGSSVETVDGITGTDGLEYRLTSAMERAISRVDALAGMTEPVEMRVVLSADLERYRIQGFEELPDLLEEIFHRMNDDSYGRLTYELSRPRHDEGRLEVQFVQGDRLQTVPLHVYSGLFGGYALDDPGDIEESLRWGLRSFVAANPRVGYSRGSGERDLQDYRQGAGALALLLEDRYELVPLDLSEEEIPPDLDTLIVNGPRREYSRQALYRLDQFVMRGGRLLVFLDRYHQEMPSQQEMLLGAEPRWEQIETGLEEVLAHYGLDLTPGFVLDEESFVSSARGGRQKIYQAPVLRGGSLNRDSVITRALEDLIVLNAQEIGVPRAEDALPGRRVTRLLQSSPRSWTVDDPSLVGSWLQGVPPGETSDRRVLAALLEGEIPSFFSAPPDPPAPLEEGTLAGADSFPERFRSESLPEAAVLLVGSSELASAQLLDPRNRTPNGTFLLNALDYLKDQPGRAELRSKGLTVPRLQVVSPLLPGMIRWFNVLVVPALVVVLGLVVRGRRRARSRAVQALFSREEVSS</sequence>
<dbReference type="Pfam" id="PF09822">
    <property type="entry name" value="ABC_transp_aux"/>
    <property type="match status" value="1"/>
</dbReference>
<evidence type="ECO:0000256" key="2">
    <source>
        <dbReference type="SAM" id="Phobius"/>
    </source>
</evidence>
<dbReference type="InterPro" id="IPR055396">
    <property type="entry name" value="DUF7088"/>
</dbReference>
<gene>
    <name evidence="5" type="ORF">AU468_07080</name>
</gene>
<feature type="compositionally biased region" description="Polar residues" evidence="1">
    <location>
        <begin position="1"/>
        <end position="14"/>
    </location>
</feature>
<dbReference type="Pfam" id="PF23357">
    <property type="entry name" value="DUF7088"/>
    <property type="match status" value="1"/>
</dbReference>
<protein>
    <submittedName>
        <fullName evidence="5">Uncharacterized protein</fullName>
    </submittedName>
</protein>